<accession>A0A0P0HAK0</accession>
<dbReference type="VEuPathDB" id="PlasmoDB:PGSY75_0038800"/>
<reference evidence="3 4" key="2">
    <citation type="journal article" date="2016" name="Nat. Commun.">
        <title>Genomes of cryptic chimpanzee Plasmodium species reveal key evolutionary events leading to human malaria.</title>
        <authorList>
            <person name="Sundararaman S.A."/>
            <person name="Plenderleith L.J."/>
            <person name="Liu W."/>
            <person name="Loy D.E."/>
            <person name="Learn G.H."/>
            <person name="Li Y."/>
            <person name="Shaw K.S."/>
            <person name="Ayouba A."/>
            <person name="Peeters M."/>
            <person name="Speede S."/>
            <person name="Shaw G.M."/>
            <person name="Bushman F.D."/>
            <person name="Brisson D."/>
            <person name="Rayner J.C."/>
            <person name="Sharp P.M."/>
            <person name="Hahn B.H."/>
        </authorList>
    </citation>
    <scope>NUCLEOTIDE SEQUENCE [LARGE SCALE GENOMIC DNA]</scope>
    <source>
        <strain evidence="3 4">SY75</strain>
    </source>
</reference>
<dbReference type="AlphaFoldDB" id="A0A0P0HAK0"/>
<feature type="domain" description="Duffy-antigen binding" evidence="1">
    <location>
        <begin position="23"/>
        <end position="166"/>
    </location>
</feature>
<feature type="non-terminal residue" evidence="2">
    <location>
        <position position="336"/>
    </location>
</feature>
<reference evidence="2" key="1">
    <citation type="journal article" date="2015" name="Nat. Commun.">
        <title>Ape parasite origins of human malaria virulence genes.</title>
        <authorList>
            <person name="Larremore D.B."/>
            <person name="Sundararaman S.A."/>
            <person name="Liu W."/>
            <person name="Proto W.R."/>
            <person name="Clauset A."/>
            <person name="Loy D.E."/>
            <person name="Speede S."/>
            <person name="Plenderleith L.J."/>
            <person name="Sharp P.M."/>
            <person name="Hahn B.H."/>
            <person name="Rayner J.C."/>
            <person name="Buckee C.O."/>
        </authorList>
    </citation>
    <scope>NUCLEOTIDE SEQUENCE</scope>
    <source>
        <strain evidence="2">SY75pte</strain>
    </source>
</reference>
<protein>
    <submittedName>
        <fullName evidence="2 3">EMP1-like protein</fullName>
    </submittedName>
</protein>
<proteinExistence type="predicted"/>
<evidence type="ECO:0000313" key="3">
    <source>
        <dbReference type="EMBL" id="KYN93009.1"/>
    </source>
</evidence>
<dbReference type="Proteomes" id="UP000076004">
    <property type="component" value="Unassembled WGS sequence"/>
</dbReference>
<dbReference type="InterPro" id="IPR008602">
    <property type="entry name" value="Duffy-antigen-binding"/>
</dbReference>
<dbReference type="GeneID" id="29774117"/>
<dbReference type="GO" id="GO:0046789">
    <property type="term" value="F:host cell surface receptor binding"/>
    <property type="evidence" value="ECO:0007669"/>
    <property type="project" value="InterPro"/>
</dbReference>
<dbReference type="RefSeq" id="XP_018638712.1">
    <property type="nucleotide sequence ID" value="XM_018783506.1"/>
</dbReference>
<organism evidence="2">
    <name type="scientific">Plasmodium gaboni</name>
    <dbReference type="NCBI Taxonomy" id="647221"/>
    <lineage>
        <taxon>Eukaryota</taxon>
        <taxon>Sar</taxon>
        <taxon>Alveolata</taxon>
        <taxon>Apicomplexa</taxon>
        <taxon>Aconoidasida</taxon>
        <taxon>Haemosporida</taxon>
        <taxon>Plasmodiidae</taxon>
        <taxon>Plasmodium</taxon>
        <taxon>Plasmodium (Laverania)</taxon>
    </lineage>
</organism>
<dbReference type="EMBL" id="LVLB01000386">
    <property type="protein sequence ID" value="KYN93009.1"/>
    <property type="molecule type" value="Genomic_DNA"/>
</dbReference>
<evidence type="ECO:0000313" key="4">
    <source>
        <dbReference type="Proteomes" id="UP000076004"/>
    </source>
</evidence>
<name>A0A0P0HAK0_9APIC</name>
<feature type="non-terminal residue" evidence="2">
    <location>
        <position position="1"/>
    </location>
</feature>
<evidence type="ECO:0000313" key="2">
    <source>
        <dbReference type="EMBL" id="ALJ75552.1"/>
    </source>
</evidence>
<gene>
    <name evidence="3" type="ORF">PGSY75_0038800</name>
</gene>
<dbReference type="Pfam" id="PF05424">
    <property type="entry name" value="Duffy_binding"/>
    <property type="match status" value="1"/>
</dbReference>
<dbReference type="EMBL" id="KP879232">
    <property type="protein sequence ID" value="ALJ75552.1"/>
    <property type="molecule type" value="Genomic_DNA"/>
</dbReference>
<dbReference type="KEGG" id="pgab:PGSY75_0038800"/>
<dbReference type="GO" id="GO:0016020">
    <property type="term" value="C:membrane"/>
    <property type="evidence" value="ECO:0007669"/>
    <property type="project" value="InterPro"/>
</dbReference>
<dbReference type="SUPFAM" id="SSF140924">
    <property type="entry name" value="Duffy binding domain-like"/>
    <property type="match status" value="1"/>
</dbReference>
<dbReference type="Gene3D" id="1.20.1310.20">
    <property type="entry name" value="Duffy-antigen binding domain"/>
    <property type="match status" value="1"/>
</dbReference>
<evidence type="ECO:0000259" key="1">
    <source>
        <dbReference type="Pfam" id="PF05424"/>
    </source>
</evidence>
<dbReference type="Gene3D" id="1.20.58.830">
    <property type="match status" value="1"/>
</dbReference>
<sequence length="336" mass="39610">IYENKLSEWSNKLVNDNTHVNEGVLLPPRRRYLCIDPFRGKNYKNNDLTNFKKDLLDAAYSQGRLLRKKYPNYNNEALQAMKYCFADYGNIIKGTDMMNSTTSTSIKTKLENLLKNAQSHAQHNRRIQQSNTVNDWWTQNKKHVWHAMLCGYKSENNNGQLDQNWCTLPKEDETDQVLRWMTEWAQKFCKEKVKEARSIVKECNHIFKQNKYSTIQEIQNSHCKNLLTKYEQWFNRSKEQWDGVNEKYNNHKSIKKNGNPMESTLEGYLIKNCSGCDCTYDDIRRVYDNKNNPKQLFKELKRIAIIDNIDPSKEIVKKVTNILGKDTNIINTTEKA</sequence>
<dbReference type="InterPro" id="IPR042202">
    <property type="entry name" value="Duffy-ag-bd_sf"/>
</dbReference>